<protein>
    <recommendedName>
        <fullName evidence="3">Endonuclease/exonuclease/phosphatase</fullName>
    </recommendedName>
</protein>
<dbReference type="EMBL" id="JXTB01001163">
    <property type="protein sequence ID" value="PON31291.1"/>
    <property type="molecule type" value="Genomic_DNA"/>
</dbReference>
<sequence>MKSSTLSEEHYWRQRARTEWLKAGDANIKFFHNKATQRRKKNAICGIEDETGMWKDKIDDIVDVVENYFRHIFFTNTPFEAEINLATTGLESRVTDEQNALLLTPFIDKDIKTVVFRMGPAKASGPDGFQTIFYQKNWSIVGGRVTRLCL</sequence>
<keyword evidence="2" id="KW-1185">Reference proteome</keyword>
<dbReference type="OrthoDB" id="1194564at2759"/>
<name>A0A2P5A419_PARAD</name>
<dbReference type="Proteomes" id="UP000237105">
    <property type="component" value="Unassembled WGS sequence"/>
</dbReference>
<proteinExistence type="predicted"/>
<comment type="caution">
    <text evidence="1">The sequence shown here is derived from an EMBL/GenBank/DDBJ whole genome shotgun (WGS) entry which is preliminary data.</text>
</comment>
<dbReference type="STRING" id="3476.A0A2P5A419"/>
<evidence type="ECO:0008006" key="3">
    <source>
        <dbReference type="Google" id="ProtNLM"/>
    </source>
</evidence>
<dbReference type="AlphaFoldDB" id="A0A2P5A419"/>
<reference evidence="2" key="1">
    <citation type="submission" date="2016-06" db="EMBL/GenBank/DDBJ databases">
        <title>Parallel loss of symbiosis genes in relatives of nitrogen-fixing non-legume Parasponia.</title>
        <authorList>
            <person name="Van Velzen R."/>
            <person name="Holmer R."/>
            <person name="Bu F."/>
            <person name="Rutten L."/>
            <person name="Van Zeijl A."/>
            <person name="Liu W."/>
            <person name="Santuari L."/>
            <person name="Cao Q."/>
            <person name="Sharma T."/>
            <person name="Shen D."/>
            <person name="Roswanjaya Y."/>
            <person name="Wardhani T."/>
            <person name="Kalhor M.S."/>
            <person name="Jansen J."/>
            <person name="Van den Hoogen J."/>
            <person name="Gungor B."/>
            <person name="Hartog M."/>
            <person name="Hontelez J."/>
            <person name="Verver J."/>
            <person name="Yang W.-C."/>
            <person name="Schijlen E."/>
            <person name="Repin R."/>
            <person name="Schilthuizen M."/>
            <person name="Schranz E."/>
            <person name="Heidstra R."/>
            <person name="Miyata K."/>
            <person name="Fedorova E."/>
            <person name="Kohlen W."/>
            <person name="Bisseling T."/>
            <person name="Smit S."/>
            <person name="Geurts R."/>
        </authorList>
    </citation>
    <scope>NUCLEOTIDE SEQUENCE [LARGE SCALE GENOMIC DNA]</scope>
    <source>
        <strain evidence="2">cv. WU1-14</strain>
    </source>
</reference>
<evidence type="ECO:0000313" key="1">
    <source>
        <dbReference type="EMBL" id="PON31291.1"/>
    </source>
</evidence>
<evidence type="ECO:0000313" key="2">
    <source>
        <dbReference type="Proteomes" id="UP000237105"/>
    </source>
</evidence>
<accession>A0A2P5A419</accession>
<organism evidence="1 2">
    <name type="scientific">Parasponia andersonii</name>
    <name type="common">Sponia andersonii</name>
    <dbReference type="NCBI Taxonomy" id="3476"/>
    <lineage>
        <taxon>Eukaryota</taxon>
        <taxon>Viridiplantae</taxon>
        <taxon>Streptophyta</taxon>
        <taxon>Embryophyta</taxon>
        <taxon>Tracheophyta</taxon>
        <taxon>Spermatophyta</taxon>
        <taxon>Magnoliopsida</taxon>
        <taxon>eudicotyledons</taxon>
        <taxon>Gunneridae</taxon>
        <taxon>Pentapetalae</taxon>
        <taxon>rosids</taxon>
        <taxon>fabids</taxon>
        <taxon>Rosales</taxon>
        <taxon>Cannabaceae</taxon>
        <taxon>Parasponia</taxon>
    </lineage>
</organism>
<gene>
    <name evidence="1" type="ORF">PanWU01x14_370990</name>
</gene>